<feature type="transmembrane region" description="Helical" evidence="11">
    <location>
        <begin position="203"/>
        <end position="222"/>
    </location>
</feature>
<feature type="transmembrane region" description="Helical" evidence="11">
    <location>
        <begin position="273"/>
        <end position="293"/>
    </location>
</feature>
<dbReference type="PANTHER" id="PTHR32243:SF50">
    <property type="entry name" value="MALTOSE_MALTODEXTRIN TRANSPORT SYSTEM PERMEASE PROTEIN MALG"/>
    <property type="match status" value="1"/>
</dbReference>
<comment type="similarity">
    <text evidence="3">Belongs to the binding-protein-dependent transport system permease family. MalFG subfamily.</text>
</comment>
<evidence type="ECO:0000256" key="2">
    <source>
        <dbReference type="ARBA" id="ARBA00004651"/>
    </source>
</evidence>
<dbReference type="GO" id="GO:0015423">
    <property type="term" value="F:ABC-type maltose transporter activity"/>
    <property type="evidence" value="ECO:0007669"/>
    <property type="project" value="TreeGrafter"/>
</dbReference>
<evidence type="ECO:0000256" key="6">
    <source>
        <dbReference type="ARBA" id="ARBA00022597"/>
    </source>
</evidence>
<name>A0AB38YH34_9GAMM</name>
<dbReference type="NCBIfam" id="NF008231">
    <property type="entry name" value="PRK10998.1"/>
    <property type="match status" value="1"/>
</dbReference>
<dbReference type="InterPro" id="IPR035906">
    <property type="entry name" value="MetI-like_sf"/>
</dbReference>
<dbReference type="InterPro" id="IPR000515">
    <property type="entry name" value="MetI-like"/>
</dbReference>
<dbReference type="AlphaFoldDB" id="A0AB38YH34"/>
<evidence type="ECO:0000256" key="4">
    <source>
        <dbReference type="ARBA" id="ARBA00022448"/>
    </source>
</evidence>
<organism evidence="13">
    <name type="scientific">Salinispirillum sp. LH 10-3-1</name>
    <dbReference type="NCBI Taxonomy" id="2952525"/>
    <lineage>
        <taxon>Bacteria</taxon>
        <taxon>Pseudomonadati</taxon>
        <taxon>Pseudomonadota</taxon>
        <taxon>Gammaproteobacteria</taxon>
        <taxon>Oceanospirillales</taxon>
        <taxon>Saccharospirillaceae</taxon>
        <taxon>Salinispirillum</taxon>
    </lineage>
</organism>
<sequence>MVITPATKVRVWLTHGFLVAFITVILFPLLMIISISFREGNFARGDLIPRNFTLEHWTLAFGNVYVGMNNNGAMLDAGSARPNLGIGRLNIDADGQWSVNVNSEIPREHYPLRSYIRLLTLDAGANEVMRTNQIDFLLVETEEQAAQAGDDVLVVRLGDQLSGQLDFPPGFIGSGRPRVEYGVAYYTNPPFPVLTWLKNSIKVSMFTAVLLLSLSVTSAYAFARLRFKGKMHVLRGMLLLQMFPAVLGVIALYEMFDRLGFYLPAFGLDTHAAYILAMLAGVTMNIWIIMGYFTSIDSALEESAYIDGATPWQTFYKILLPLSVPILAVVFILSFITTINEFVLASVLLRSQDMLTLAVGSTYYFQPQNTLWGNYAAAAVLSGVPITIVFLFAQRFLVSGLTAGGVKG</sequence>
<dbReference type="Pfam" id="PF00528">
    <property type="entry name" value="BPD_transp_1"/>
    <property type="match status" value="1"/>
</dbReference>
<feature type="transmembrane region" description="Helical" evidence="11">
    <location>
        <begin position="234"/>
        <end position="253"/>
    </location>
</feature>
<keyword evidence="8 11" id="KW-1133">Transmembrane helix</keyword>
<keyword evidence="9 11" id="KW-0472">Membrane</keyword>
<dbReference type="CDD" id="cd06261">
    <property type="entry name" value="TM_PBP2"/>
    <property type="match status" value="1"/>
</dbReference>
<feature type="transmembrane region" description="Helical" evidence="11">
    <location>
        <begin position="12"/>
        <end position="37"/>
    </location>
</feature>
<dbReference type="EMBL" id="CP101717">
    <property type="protein sequence ID" value="WLD58379.1"/>
    <property type="molecule type" value="Genomic_DNA"/>
</dbReference>
<evidence type="ECO:0000256" key="7">
    <source>
        <dbReference type="ARBA" id="ARBA00022692"/>
    </source>
</evidence>
<dbReference type="GO" id="GO:0005886">
    <property type="term" value="C:plasma membrane"/>
    <property type="evidence" value="ECO:0007669"/>
    <property type="project" value="UniProtKB-SubCell"/>
</dbReference>
<evidence type="ECO:0000256" key="5">
    <source>
        <dbReference type="ARBA" id="ARBA00022475"/>
    </source>
</evidence>
<evidence type="ECO:0000256" key="3">
    <source>
        <dbReference type="ARBA" id="ARBA00009047"/>
    </source>
</evidence>
<dbReference type="InterPro" id="IPR050901">
    <property type="entry name" value="BP-dep_ABC_trans_perm"/>
</dbReference>
<accession>A0AB38YH34</accession>
<gene>
    <name evidence="13" type="primary">malG</name>
    <name evidence="13" type="ORF">NFC81_00960</name>
</gene>
<proteinExistence type="inferred from homology"/>
<dbReference type="PANTHER" id="PTHR32243">
    <property type="entry name" value="MALTOSE TRANSPORT SYSTEM PERMEASE-RELATED"/>
    <property type="match status" value="1"/>
</dbReference>
<dbReference type="GO" id="GO:0042956">
    <property type="term" value="P:maltodextrin transmembrane transport"/>
    <property type="evidence" value="ECO:0007669"/>
    <property type="project" value="TreeGrafter"/>
</dbReference>
<evidence type="ECO:0000256" key="8">
    <source>
        <dbReference type="ARBA" id="ARBA00022989"/>
    </source>
</evidence>
<evidence type="ECO:0000256" key="10">
    <source>
        <dbReference type="ARBA" id="ARBA00041109"/>
    </source>
</evidence>
<keyword evidence="7 11" id="KW-0812">Transmembrane</keyword>
<feature type="transmembrane region" description="Helical" evidence="11">
    <location>
        <begin position="372"/>
        <end position="393"/>
    </location>
</feature>
<dbReference type="SUPFAM" id="SSF161098">
    <property type="entry name" value="MetI-like"/>
    <property type="match status" value="2"/>
</dbReference>
<evidence type="ECO:0000256" key="1">
    <source>
        <dbReference type="ARBA" id="ARBA00002264"/>
    </source>
</evidence>
<dbReference type="RefSeq" id="WP_304995665.1">
    <property type="nucleotide sequence ID" value="NZ_CP101717.1"/>
</dbReference>
<keyword evidence="4 11" id="KW-0813">Transport</keyword>
<evidence type="ECO:0000256" key="9">
    <source>
        <dbReference type="ARBA" id="ARBA00023136"/>
    </source>
</evidence>
<dbReference type="PROSITE" id="PS50928">
    <property type="entry name" value="ABC_TM1"/>
    <property type="match status" value="1"/>
</dbReference>
<evidence type="ECO:0000256" key="11">
    <source>
        <dbReference type="RuleBase" id="RU363032"/>
    </source>
</evidence>
<comment type="function">
    <text evidence="1">Part of the ABC transporter complex MalEFGK involved in maltose/maltodextrin import. Probably responsible for the translocation of the substrate across the membrane.</text>
</comment>
<keyword evidence="5" id="KW-1003">Cell membrane</keyword>
<keyword evidence="6" id="KW-0762">Sugar transport</keyword>
<feature type="transmembrane region" description="Helical" evidence="11">
    <location>
        <begin position="314"/>
        <end position="336"/>
    </location>
</feature>
<reference evidence="13" key="1">
    <citation type="submission" date="2022-07" db="EMBL/GenBank/DDBJ databases">
        <title>Complete genome sequence of Salinispirillum sp. LH10-3-1 capable of multiple carbohydrate inversion isolated from a soda lake.</title>
        <authorList>
            <person name="Liu J."/>
            <person name="Zhai Y."/>
            <person name="Zhang H."/>
            <person name="Yang H."/>
            <person name="Qu J."/>
            <person name="Li J."/>
        </authorList>
    </citation>
    <scope>NUCLEOTIDE SEQUENCE</scope>
    <source>
        <strain evidence="13">LH 10-3-1</strain>
    </source>
</reference>
<comment type="subcellular location">
    <subcellularLocation>
        <location evidence="2 11">Cell membrane</location>
        <topology evidence="2 11">Multi-pass membrane protein</topology>
    </subcellularLocation>
</comment>
<dbReference type="Gene3D" id="1.10.3720.10">
    <property type="entry name" value="MetI-like"/>
    <property type="match status" value="2"/>
</dbReference>
<evidence type="ECO:0000259" key="12">
    <source>
        <dbReference type="PROSITE" id="PS50928"/>
    </source>
</evidence>
<protein>
    <recommendedName>
        <fullName evidence="10">Maltose/maltodextrin transport system permease protein MalG</fullName>
    </recommendedName>
</protein>
<feature type="domain" description="ABC transmembrane type-1" evidence="12">
    <location>
        <begin position="197"/>
        <end position="393"/>
    </location>
</feature>
<evidence type="ECO:0000313" key="13">
    <source>
        <dbReference type="EMBL" id="WLD58379.1"/>
    </source>
</evidence>